<feature type="transmembrane region" description="Helical" evidence="1">
    <location>
        <begin position="113"/>
        <end position="131"/>
    </location>
</feature>
<comment type="caution">
    <text evidence="2">The sequence shown here is derived from an EMBL/GenBank/DDBJ whole genome shotgun (WGS) entry which is preliminary data.</text>
</comment>
<feature type="transmembrane region" description="Helical" evidence="1">
    <location>
        <begin position="52"/>
        <end position="73"/>
    </location>
</feature>
<feature type="transmembrane region" description="Helical" evidence="1">
    <location>
        <begin position="85"/>
        <end position="107"/>
    </location>
</feature>
<organism evidence="2 3">
    <name type="scientific">Eiseniibacteriota bacterium</name>
    <dbReference type="NCBI Taxonomy" id="2212470"/>
    <lineage>
        <taxon>Bacteria</taxon>
        <taxon>Candidatus Eiseniibacteriota</taxon>
    </lineage>
</organism>
<proteinExistence type="predicted"/>
<evidence type="ECO:0000313" key="2">
    <source>
        <dbReference type="EMBL" id="MFC1572306.1"/>
    </source>
</evidence>
<keyword evidence="1" id="KW-0472">Membrane</keyword>
<keyword evidence="1" id="KW-0812">Transmembrane</keyword>
<keyword evidence="3" id="KW-1185">Reference proteome</keyword>
<accession>A0ABV6YIY5</accession>
<sequence length="138" mass="14722">MTGPRIGATTATGNRPFYSRLPIESRIPLLFLALLIVSTIGCFVFRDHWAEVIVFHAGGLAIVGLLASLAGFIAKKKGRDYGRAVLWSIAIPVTLGVCAVALVYVVMDFVYCGGGVILAAALIMIAVQSCLRRRNVTA</sequence>
<evidence type="ECO:0000256" key="1">
    <source>
        <dbReference type="SAM" id="Phobius"/>
    </source>
</evidence>
<evidence type="ECO:0008006" key="4">
    <source>
        <dbReference type="Google" id="ProtNLM"/>
    </source>
</evidence>
<protein>
    <recommendedName>
        <fullName evidence="4">Integral membrane protein</fullName>
    </recommendedName>
</protein>
<keyword evidence="1" id="KW-1133">Transmembrane helix</keyword>
<feature type="transmembrane region" description="Helical" evidence="1">
    <location>
        <begin position="27"/>
        <end position="46"/>
    </location>
</feature>
<dbReference type="Proteomes" id="UP001593833">
    <property type="component" value="Unassembled WGS sequence"/>
</dbReference>
<reference evidence="2 3" key="1">
    <citation type="submission" date="2024-09" db="EMBL/GenBank/DDBJ databases">
        <authorList>
            <person name="D'Angelo T."/>
        </authorList>
    </citation>
    <scope>NUCLEOTIDE SEQUENCE [LARGE SCALE GENOMIC DNA]</scope>
    <source>
        <strain evidence="2">SAG AM-320-E07</strain>
    </source>
</reference>
<name>A0ABV6YIY5_UNCEI</name>
<dbReference type="EMBL" id="JBHPKH010000011">
    <property type="protein sequence ID" value="MFC1572306.1"/>
    <property type="molecule type" value="Genomic_DNA"/>
</dbReference>
<gene>
    <name evidence="2" type="ORF">ACFL6M_01785</name>
</gene>
<evidence type="ECO:0000313" key="3">
    <source>
        <dbReference type="Proteomes" id="UP001593833"/>
    </source>
</evidence>